<sequence>MSTNTKTQTRQKQNNCEICMKSFSLMQYQHQCKSCLRAICYDCGRKGLVINFDLKKEHKVCPVCKNEQEYLEKLINEKKLQYNKNSLNTKEWLQYNCIDKAKELIINDYYYQKLEESKKNLTQQDYENLKLIKLYVIQMRSQFKYSMIEFDYYLTKYLIKDLIKDKTQEQIKELLDSIITNYVSSVLQCFIYDNPSIKCTYNLVQLTQFLLYFHSQPLVLFFINLLRKEGCLKRLLENAQQLQDSEIDALQEIGKKNHQIEQTDLFFFRKYLEKYANSMLQSLFIDFLNVPCIIYIFDRIFKYKDYSQLEDITALLGYLSLKDIKLKGQDDEFITNQIRNNTTRQDLKKYLNKDDNVEQIQKRNTYTKYEEIFQSSRQSIEPQNEIQQILQLIESYVLKQQPLSNRQQELIKSLNPGQLQIIQNLIELQGQKAQIESQNLPRLNSINQNMLEKQVVNQESI</sequence>
<dbReference type="InterPro" id="IPR017455">
    <property type="entry name" value="Znf_FYVE-rel"/>
</dbReference>
<dbReference type="AlphaFoldDB" id="A0A8S1WFP4"/>
<feature type="domain" description="FYVE-type" evidence="6">
    <location>
        <begin position="10"/>
        <end position="69"/>
    </location>
</feature>
<evidence type="ECO:0000256" key="4">
    <source>
        <dbReference type="PROSITE-ProRule" id="PRU00175"/>
    </source>
</evidence>
<keyword evidence="3" id="KW-0862">Zinc</keyword>
<dbReference type="EMBL" id="CAJJDP010000089">
    <property type="protein sequence ID" value="CAD8187502.1"/>
    <property type="molecule type" value="Genomic_DNA"/>
</dbReference>
<dbReference type="CDD" id="cd00065">
    <property type="entry name" value="FYVE_like_SF"/>
    <property type="match status" value="1"/>
</dbReference>
<reference evidence="7" key="1">
    <citation type="submission" date="2021-01" db="EMBL/GenBank/DDBJ databases">
        <authorList>
            <consortium name="Genoscope - CEA"/>
            <person name="William W."/>
        </authorList>
    </citation>
    <scope>NUCLEOTIDE SEQUENCE</scope>
</reference>
<dbReference type="InterPro" id="IPR001841">
    <property type="entry name" value="Znf_RING"/>
</dbReference>
<dbReference type="Pfam" id="PF01363">
    <property type="entry name" value="FYVE"/>
    <property type="match status" value="1"/>
</dbReference>
<dbReference type="Proteomes" id="UP000683925">
    <property type="component" value="Unassembled WGS sequence"/>
</dbReference>
<proteinExistence type="predicted"/>
<dbReference type="OrthoDB" id="293141at2759"/>
<dbReference type="InterPro" id="IPR000306">
    <property type="entry name" value="Znf_FYVE"/>
</dbReference>
<comment type="caution">
    <text evidence="7">The sequence shown here is derived from an EMBL/GenBank/DDBJ whole genome shotgun (WGS) entry which is preliminary data.</text>
</comment>
<evidence type="ECO:0000259" key="6">
    <source>
        <dbReference type="PROSITE" id="PS50178"/>
    </source>
</evidence>
<evidence type="ECO:0000313" key="8">
    <source>
        <dbReference type="Proteomes" id="UP000683925"/>
    </source>
</evidence>
<name>A0A8S1WFP4_PAROT</name>
<accession>A0A8S1WFP4</accession>
<evidence type="ECO:0000259" key="5">
    <source>
        <dbReference type="PROSITE" id="PS50089"/>
    </source>
</evidence>
<dbReference type="GO" id="GO:0008270">
    <property type="term" value="F:zinc ion binding"/>
    <property type="evidence" value="ECO:0007669"/>
    <property type="project" value="UniProtKB-KW"/>
</dbReference>
<keyword evidence="8" id="KW-1185">Reference proteome</keyword>
<keyword evidence="2 4" id="KW-0863">Zinc-finger</keyword>
<dbReference type="PROSITE" id="PS50178">
    <property type="entry name" value="ZF_FYVE"/>
    <property type="match status" value="1"/>
</dbReference>
<evidence type="ECO:0008006" key="9">
    <source>
        <dbReference type="Google" id="ProtNLM"/>
    </source>
</evidence>
<evidence type="ECO:0000313" key="7">
    <source>
        <dbReference type="EMBL" id="CAD8187502.1"/>
    </source>
</evidence>
<protein>
    <recommendedName>
        <fullName evidence="9">FYVE-type domain-containing protein</fullName>
    </recommendedName>
</protein>
<evidence type="ECO:0000256" key="2">
    <source>
        <dbReference type="ARBA" id="ARBA00022771"/>
    </source>
</evidence>
<evidence type="ECO:0000256" key="3">
    <source>
        <dbReference type="ARBA" id="ARBA00022833"/>
    </source>
</evidence>
<dbReference type="OMA" id="DEFITNQ"/>
<keyword evidence="1" id="KW-0479">Metal-binding</keyword>
<dbReference type="PROSITE" id="PS50089">
    <property type="entry name" value="ZF_RING_2"/>
    <property type="match status" value="1"/>
</dbReference>
<dbReference type="SMART" id="SM00064">
    <property type="entry name" value="FYVE"/>
    <property type="match status" value="1"/>
</dbReference>
<gene>
    <name evidence="7" type="ORF">POCTA_138.1.T0900124</name>
</gene>
<evidence type="ECO:0000256" key="1">
    <source>
        <dbReference type="ARBA" id="ARBA00022723"/>
    </source>
</evidence>
<organism evidence="7 8">
    <name type="scientific">Paramecium octaurelia</name>
    <dbReference type="NCBI Taxonomy" id="43137"/>
    <lineage>
        <taxon>Eukaryota</taxon>
        <taxon>Sar</taxon>
        <taxon>Alveolata</taxon>
        <taxon>Ciliophora</taxon>
        <taxon>Intramacronucleata</taxon>
        <taxon>Oligohymenophorea</taxon>
        <taxon>Peniculida</taxon>
        <taxon>Parameciidae</taxon>
        <taxon>Paramecium</taxon>
    </lineage>
</organism>
<feature type="domain" description="RING-type" evidence="5">
    <location>
        <begin position="16"/>
        <end position="65"/>
    </location>
</feature>